<keyword evidence="3" id="KW-1185">Reference proteome</keyword>
<feature type="compositionally biased region" description="Low complexity" evidence="1">
    <location>
        <begin position="295"/>
        <end position="323"/>
    </location>
</feature>
<dbReference type="Gene3D" id="3.30.70.330">
    <property type="match status" value="1"/>
</dbReference>
<reference evidence="2" key="1">
    <citation type="submission" date="2022-07" db="EMBL/GenBank/DDBJ databases">
        <title>Fungi with potential for degradation of polypropylene.</title>
        <authorList>
            <person name="Gostincar C."/>
        </authorList>
    </citation>
    <scope>NUCLEOTIDE SEQUENCE</scope>
    <source>
        <strain evidence="2">EXF-13287</strain>
    </source>
</reference>
<evidence type="ECO:0000256" key="1">
    <source>
        <dbReference type="SAM" id="MobiDB-lite"/>
    </source>
</evidence>
<protein>
    <submittedName>
        <fullName evidence="2">Nucleoporin NUP53</fullName>
    </submittedName>
</protein>
<dbReference type="AlphaFoldDB" id="A0AA38REI7"/>
<feature type="region of interest" description="Disordered" evidence="1">
    <location>
        <begin position="261"/>
        <end position="325"/>
    </location>
</feature>
<dbReference type="Proteomes" id="UP001174691">
    <property type="component" value="Unassembled WGS sequence"/>
</dbReference>
<name>A0AA38REI7_9PEZI</name>
<feature type="region of interest" description="Disordered" evidence="1">
    <location>
        <begin position="29"/>
        <end position="115"/>
    </location>
</feature>
<accession>A0AA38REI7</accession>
<evidence type="ECO:0000313" key="3">
    <source>
        <dbReference type="Proteomes" id="UP001174691"/>
    </source>
</evidence>
<organism evidence="2 3">
    <name type="scientific">Coniochaeta hoffmannii</name>
    <dbReference type="NCBI Taxonomy" id="91930"/>
    <lineage>
        <taxon>Eukaryota</taxon>
        <taxon>Fungi</taxon>
        <taxon>Dikarya</taxon>
        <taxon>Ascomycota</taxon>
        <taxon>Pezizomycotina</taxon>
        <taxon>Sordariomycetes</taxon>
        <taxon>Sordariomycetidae</taxon>
        <taxon>Coniochaetales</taxon>
        <taxon>Coniochaetaceae</taxon>
        <taxon>Coniochaeta</taxon>
    </lineage>
</organism>
<proteinExistence type="predicted"/>
<gene>
    <name evidence="2" type="ORF">NKR19_g8855</name>
</gene>
<evidence type="ECO:0000313" key="2">
    <source>
        <dbReference type="EMBL" id="KAJ9133921.1"/>
    </source>
</evidence>
<sequence length="433" mass="47605">MAPLILHNVPDDELYVGDDGIQRPYAMVFPHQDDHASSKRSRRAAAESGSFGKSSRRSRSKTATPARREDPTIAAADKVFSSWIQNQAQASSTSPDDTTTRKVSGAQPSDDSGATVAATRFAPAKKEPTEVILRGYRSALQQYAAIDRFEQVAGRICEDYPRDPPIEQRRYKSELRDPAYTRRRALTPEERAKVNKADGGEHWVKVTFESADAAELAISASPLSILGHLVYAEPYHGIPPTRDEPVPDASIADMMDERVASPSLNHPRRQSHARNSSFTGRRGLRAMDHDASPISSRTADSATVTSASETATLSSATSSATITGNGAVTTSGSDALDRQAQSEFCRTIPTARKVRLLPAEQALLPRQTWTQRLLAMIPFLSWFSGSMIGNEVPRTETGEFDWDKASLYWKLICWLDLYFSLFGGEILNADKDD</sequence>
<comment type="caution">
    <text evidence="2">The sequence shown here is derived from an EMBL/GenBank/DDBJ whole genome shotgun (WGS) entry which is preliminary data.</text>
</comment>
<feature type="compositionally biased region" description="Polar residues" evidence="1">
    <location>
        <begin position="82"/>
        <end position="97"/>
    </location>
</feature>
<dbReference type="InterPro" id="IPR012677">
    <property type="entry name" value="Nucleotide-bd_a/b_plait_sf"/>
</dbReference>
<dbReference type="EMBL" id="JANBVN010000192">
    <property type="protein sequence ID" value="KAJ9133921.1"/>
    <property type="molecule type" value="Genomic_DNA"/>
</dbReference>